<evidence type="ECO:0000313" key="1">
    <source>
        <dbReference type="EMBL" id="MES1921541.1"/>
    </source>
</evidence>
<comment type="caution">
    <text evidence="1">The sequence shown here is derived from an EMBL/GenBank/DDBJ whole genome shotgun (WGS) entry which is preliminary data.</text>
</comment>
<reference evidence="1 2" key="1">
    <citation type="journal article" date="2024" name="BMC Biol.">
        <title>Comparative genomics of Ascetosporea gives new insight into the evolutionary basis for animal parasitism in Rhizaria.</title>
        <authorList>
            <person name="Hiltunen Thoren M."/>
            <person name="Onut-Brannstrom I."/>
            <person name="Alfjorden A."/>
            <person name="Peckova H."/>
            <person name="Swords F."/>
            <person name="Hooper C."/>
            <person name="Holzer A.S."/>
            <person name="Bass D."/>
            <person name="Burki F."/>
        </authorList>
    </citation>
    <scope>NUCLEOTIDE SEQUENCE [LARGE SCALE GENOMIC DNA]</scope>
    <source>
        <strain evidence="1">20-A016</strain>
    </source>
</reference>
<dbReference type="EMBL" id="JBDODL010001467">
    <property type="protein sequence ID" value="MES1921541.1"/>
    <property type="molecule type" value="Genomic_DNA"/>
</dbReference>
<protein>
    <submittedName>
        <fullName evidence="1">Uncharacterized protein</fullName>
    </submittedName>
</protein>
<organism evidence="1 2">
    <name type="scientific">Bonamia ostreae</name>
    <dbReference type="NCBI Taxonomy" id="126728"/>
    <lineage>
        <taxon>Eukaryota</taxon>
        <taxon>Sar</taxon>
        <taxon>Rhizaria</taxon>
        <taxon>Endomyxa</taxon>
        <taxon>Ascetosporea</taxon>
        <taxon>Haplosporida</taxon>
        <taxon>Bonamia</taxon>
    </lineage>
</organism>
<keyword evidence="2" id="KW-1185">Reference proteome</keyword>
<evidence type="ECO:0000313" key="2">
    <source>
        <dbReference type="Proteomes" id="UP001439008"/>
    </source>
</evidence>
<sequence length="111" mass="12071">MVSVSEGESLADTAFGKFAKVPQNGSAEMEDDPELALALKMSLEENQQATKTESEPMETEEDELAKAIAMSLSNLPDKSEKQQIDKLIGDKDFLSNLCLTSTKTTLISTKL</sequence>
<dbReference type="InterPro" id="IPR003903">
    <property type="entry name" value="UIM_dom"/>
</dbReference>
<dbReference type="SMART" id="SM00726">
    <property type="entry name" value="UIM"/>
    <property type="match status" value="2"/>
</dbReference>
<dbReference type="Proteomes" id="UP001439008">
    <property type="component" value="Unassembled WGS sequence"/>
</dbReference>
<gene>
    <name evidence="1" type="ORF">MHBO_003068</name>
</gene>
<dbReference type="PROSITE" id="PS50330">
    <property type="entry name" value="UIM"/>
    <property type="match status" value="2"/>
</dbReference>
<accession>A0ABV2APE4</accession>
<name>A0ABV2APE4_9EUKA</name>
<proteinExistence type="predicted"/>
<dbReference type="Pfam" id="PF02809">
    <property type="entry name" value="UIM"/>
    <property type="match status" value="2"/>
</dbReference>
<dbReference type="Gene3D" id="6.10.250.1800">
    <property type="match status" value="1"/>
</dbReference>